<evidence type="ECO:0000313" key="3">
    <source>
        <dbReference type="Proteomes" id="UP000734854"/>
    </source>
</evidence>
<dbReference type="PANTHER" id="PTHR47488:SF7">
    <property type="entry name" value="HEAVY METAL TRANSPORT_DETOXIFICATION SUPERFAMILY PROTEIN"/>
    <property type="match status" value="1"/>
</dbReference>
<feature type="compositionally biased region" description="Basic and acidic residues" evidence="1">
    <location>
        <begin position="63"/>
        <end position="129"/>
    </location>
</feature>
<keyword evidence="3" id="KW-1185">Reference proteome</keyword>
<reference evidence="2 3" key="1">
    <citation type="submission" date="2020-08" db="EMBL/GenBank/DDBJ databases">
        <title>Plant Genome Project.</title>
        <authorList>
            <person name="Zhang R.-G."/>
        </authorList>
    </citation>
    <scope>NUCLEOTIDE SEQUENCE [LARGE SCALE GENOMIC DNA]</scope>
    <source>
        <tissue evidence="2">Rhizome</tissue>
    </source>
</reference>
<feature type="region of interest" description="Disordered" evidence="1">
    <location>
        <begin position="63"/>
        <end position="136"/>
    </location>
</feature>
<comment type="caution">
    <text evidence="2">The sequence shown here is derived from an EMBL/GenBank/DDBJ whole genome shotgun (WGS) entry which is preliminary data.</text>
</comment>
<name>A0A8J5C5K3_ZINOF</name>
<sequence length="221" mass="25658">MRLISLQIALYSCIHNSTEKVHITSISYDEKNGTVTVAGVFDPDRLSKKLRCRAGKVIKKIEEKKAEEKKKEEKKEEQKEEKKKEENKKEKKEEKKEEEKKKENREEKKEEKKEEEKKQEEEKKTEQKKKPPKPGIEFEPVLVTPYFWPPGVAICCHQPYLESHLGGCRCCTCGTVTENQTAPAPPASYPPTDPYSYPFPYNYKTCQFVCEEDPSAYCAVM</sequence>
<evidence type="ECO:0000313" key="2">
    <source>
        <dbReference type="EMBL" id="KAG6473350.1"/>
    </source>
</evidence>
<accession>A0A8J5C5K3</accession>
<dbReference type="AlphaFoldDB" id="A0A8J5C5K3"/>
<dbReference type="EMBL" id="JACMSC010000019">
    <property type="protein sequence ID" value="KAG6473350.1"/>
    <property type="molecule type" value="Genomic_DNA"/>
</dbReference>
<dbReference type="PANTHER" id="PTHR47488">
    <property type="entry name" value="HEAVY METAL TRANSPORT/DETOXIFICATION SUPERFAMILY PROTEIN"/>
    <property type="match status" value="1"/>
</dbReference>
<organism evidence="2 3">
    <name type="scientific">Zingiber officinale</name>
    <name type="common">Ginger</name>
    <name type="synonym">Amomum zingiber</name>
    <dbReference type="NCBI Taxonomy" id="94328"/>
    <lineage>
        <taxon>Eukaryota</taxon>
        <taxon>Viridiplantae</taxon>
        <taxon>Streptophyta</taxon>
        <taxon>Embryophyta</taxon>
        <taxon>Tracheophyta</taxon>
        <taxon>Spermatophyta</taxon>
        <taxon>Magnoliopsida</taxon>
        <taxon>Liliopsida</taxon>
        <taxon>Zingiberales</taxon>
        <taxon>Zingiberaceae</taxon>
        <taxon>Zingiber</taxon>
    </lineage>
</organism>
<gene>
    <name evidence="2" type="ORF">ZIOFF_067265</name>
</gene>
<evidence type="ECO:0000256" key="1">
    <source>
        <dbReference type="SAM" id="MobiDB-lite"/>
    </source>
</evidence>
<dbReference type="Proteomes" id="UP000734854">
    <property type="component" value="Unassembled WGS sequence"/>
</dbReference>
<dbReference type="InterPro" id="IPR044169">
    <property type="entry name" value="PI21"/>
</dbReference>
<dbReference type="GO" id="GO:1900150">
    <property type="term" value="P:regulation of defense response to fungus"/>
    <property type="evidence" value="ECO:0007669"/>
    <property type="project" value="InterPro"/>
</dbReference>
<protein>
    <submittedName>
        <fullName evidence="2">Uncharacterized protein</fullName>
    </submittedName>
</protein>
<proteinExistence type="predicted"/>